<proteinExistence type="predicted"/>
<evidence type="ECO:0000313" key="3">
    <source>
        <dbReference type="Proteomes" id="UP001499841"/>
    </source>
</evidence>
<protein>
    <submittedName>
        <fullName evidence="2">VOC family protein</fullName>
    </submittedName>
</protein>
<reference evidence="3" key="1">
    <citation type="journal article" date="2019" name="Int. J. Syst. Evol. Microbiol.">
        <title>The Global Catalogue of Microorganisms (GCM) 10K type strain sequencing project: providing services to taxonomists for standard genome sequencing and annotation.</title>
        <authorList>
            <consortium name="The Broad Institute Genomics Platform"/>
            <consortium name="The Broad Institute Genome Sequencing Center for Infectious Disease"/>
            <person name="Wu L."/>
            <person name="Ma J."/>
        </authorList>
    </citation>
    <scope>NUCLEOTIDE SEQUENCE [LARGE SCALE GENOMIC DNA]</scope>
    <source>
        <strain evidence="3">JCM 17459</strain>
    </source>
</reference>
<dbReference type="SUPFAM" id="SSF54593">
    <property type="entry name" value="Glyoxalase/Bleomycin resistance protein/Dihydroxybiphenyl dioxygenase"/>
    <property type="match status" value="1"/>
</dbReference>
<sequence length="153" mass="17663">MVRFDGTSDVRPQPRETTLRCMPLDHLGINIPDVASAREYYDALMPLVGFEPFLSGEDWCSYAPSSGQGTQIFFYTAQDDGAYSRHRPGLQHLCFLVDSRSDVEAAHRWARDRGDEVLHEPRTFPEYHPDHYAMYWLDPHGFKLEVVSFEHVD</sequence>
<feature type="domain" description="VOC" evidence="1">
    <location>
        <begin position="23"/>
        <end position="149"/>
    </location>
</feature>
<dbReference type="PANTHER" id="PTHR35006">
    <property type="entry name" value="GLYOXALASE FAMILY PROTEIN (AFU_ORTHOLOGUE AFUA_5G14830)"/>
    <property type="match status" value="1"/>
</dbReference>
<dbReference type="Proteomes" id="UP001499841">
    <property type="component" value="Unassembled WGS sequence"/>
</dbReference>
<evidence type="ECO:0000259" key="1">
    <source>
        <dbReference type="PROSITE" id="PS51819"/>
    </source>
</evidence>
<gene>
    <name evidence="2" type="ORF">GCM10022262_05350</name>
</gene>
<dbReference type="Pfam" id="PF13669">
    <property type="entry name" value="Glyoxalase_4"/>
    <property type="match status" value="1"/>
</dbReference>
<evidence type="ECO:0000313" key="2">
    <source>
        <dbReference type="EMBL" id="GAA4286176.1"/>
    </source>
</evidence>
<dbReference type="InterPro" id="IPR037523">
    <property type="entry name" value="VOC_core"/>
</dbReference>
<comment type="caution">
    <text evidence="2">The sequence shown here is derived from an EMBL/GenBank/DDBJ whole genome shotgun (WGS) entry which is preliminary data.</text>
</comment>
<dbReference type="PROSITE" id="PS51819">
    <property type="entry name" value="VOC"/>
    <property type="match status" value="1"/>
</dbReference>
<accession>A0ABP8EQ88</accession>
<dbReference type="PANTHER" id="PTHR35006:SF2">
    <property type="entry name" value="GLYOXALASE FAMILY PROTEIN (AFU_ORTHOLOGUE AFUA_5G14830)"/>
    <property type="match status" value="1"/>
</dbReference>
<dbReference type="Gene3D" id="3.10.180.10">
    <property type="entry name" value="2,3-Dihydroxybiphenyl 1,2-Dioxygenase, domain 1"/>
    <property type="match status" value="1"/>
</dbReference>
<name>A0ABP8EQ88_9MICO</name>
<organism evidence="2 3">
    <name type="scientific">Georgenia daeguensis</name>
    <dbReference type="NCBI Taxonomy" id="908355"/>
    <lineage>
        <taxon>Bacteria</taxon>
        <taxon>Bacillati</taxon>
        <taxon>Actinomycetota</taxon>
        <taxon>Actinomycetes</taxon>
        <taxon>Micrococcales</taxon>
        <taxon>Bogoriellaceae</taxon>
        <taxon>Georgenia</taxon>
    </lineage>
</organism>
<dbReference type="InterPro" id="IPR029068">
    <property type="entry name" value="Glyas_Bleomycin-R_OHBP_Dase"/>
</dbReference>
<keyword evidence="3" id="KW-1185">Reference proteome</keyword>
<dbReference type="EMBL" id="BAABBA010000002">
    <property type="protein sequence ID" value="GAA4286176.1"/>
    <property type="molecule type" value="Genomic_DNA"/>
</dbReference>